<feature type="compositionally biased region" description="Polar residues" evidence="1">
    <location>
        <begin position="224"/>
        <end position="237"/>
    </location>
</feature>
<name>A0AAV4DXV4_9GAST</name>
<feature type="compositionally biased region" description="Pro residues" evidence="1">
    <location>
        <begin position="291"/>
        <end position="307"/>
    </location>
</feature>
<evidence type="ECO:0000313" key="3">
    <source>
        <dbReference type="Proteomes" id="UP000735302"/>
    </source>
</evidence>
<evidence type="ECO:0000313" key="2">
    <source>
        <dbReference type="EMBL" id="GFO48899.1"/>
    </source>
</evidence>
<feature type="compositionally biased region" description="Gly residues" evidence="1">
    <location>
        <begin position="417"/>
        <end position="427"/>
    </location>
</feature>
<evidence type="ECO:0000256" key="1">
    <source>
        <dbReference type="SAM" id="MobiDB-lite"/>
    </source>
</evidence>
<dbReference type="AlphaFoldDB" id="A0AAV4DXV4"/>
<sequence length="535" mass="56254">MGSMSTTLGIIMGSTPVIRWTLQNGKYEHYPMNQSGLYPSNQMDISKTLVESDAAQCWPPLPTRPAATGAKLPCAMDGGQCAVELNNAKEDTIPLSSPRTNGIAEHHEDRATEETNTLNDDDISKANNVNSSEPNGDNNHFDTDDHETTSPVPVSSKNSDISMTEIKEDGGSVSPTKNVDESNDANSNINNNNANASSNSNGKLGVNGESCSSESNPELNSENTLTNGPNNGHSVESSEADTAIDNDVDDNRKKRDDEVSAPPQISDPLEPEADDSPKTNGHPAHLSASCSPPPGDGLPSCSPPLLPTPVAALPPGHYPYHHHNHHPHHHHHHHHHHHPPATGYYLGTSSPSSTSPSGGSGGPSSGGAVTPPIMAGSAPMPILQQPASPGHCASPPGSYPGSSNSGGSGPHSRGESPGEGVGSGGGSSPTSGQHVVHVHVNPGETFSVRLGDQMQHIQETHLSRVRAPPTTPWPDGGPKNPEITVMWTGYMQKPNDYNLCDAPSNTCAYVLRLHGSSSLHTDQLSNGRVKTPFKY</sequence>
<feature type="compositionally biased region" description="Basic residues" evidence="1">
    <location>
        <begin position="319"/>
        <end position="339"/>
    </location>
</feature>
<dbReference type="EMBL" id="BLXT01008455">
    <property type="protein sequence ID" value="GFO48899.1"/>
    <property type="molecule type" value="Genomic_DNA"/>
</dbReference>
<accession>A0AAV4DXV4</accession>
<keyword evidence="3" id="KW-1185">Reference proteome</keyword>
<feature type="compositionally biased region" description="Acidic residues" evidence="1">
    <location>
        <begin position="238"/>
        <end position="248"/>
    </location>
</feature>
<comment type="caution">
    <text evidence="2">The sequence shown here is derived from an EMBL/GenBank/DDBJ whole genome shotgun (WGS) entry which is preliminary data.</text>
</comment>
<feature type="compositionally biased region" description="Low complexity" evidence="1">
    <location>
        <begin position="184"/>
        <end position="201"/>
    </location>
</feature>
<feature type="compositionally biased region" description="Low complexity" evidence="1">
    <location>
        <begin position="347"/>
        <end position="357"/>
    </location>
</feature>
<feature type="compositionally biased region" description="Basic and acidic residues" evidence="1">
    <location>
        <begin position="249"/>
        <end position="258"/>
    </location>
</feature>
<organism evidence="2 3">
    <name type="scientific">Plakobranchus ocellatus</name>
    <dbReference type="NCBI Taxonomy" id="259542"/>
    <lineage>
        <taxon>Eukaryota</taxon>
        <taxon>Metazoa</taxon>
        <taxon>Spiralia</taxon>
        <taxon>Lophotrochozoa</taxon>
        <taxon>Mollusca</taxon>
        <taxon>Gastropoda</taxon>
        <taxon>Heterobranchia</taxon>
        <taxon>Euthyneura</taxon>
        <taxon>Panpulmonata</taxon>
        <taxon>Sacoglossa</taxon>
        <taxon>Placobranchoidea</taxon>
        <taxon>Plakobranchidae</taxon>
        <taxon>Plakobranchus</taxon>
    </lineage>
</organism>
<feature type="compositionally biased region" description="Polar residues" evidence="1">
    <location>
        <begin position="149"/>
        <end position="162"/>
    </location>
</feature>
<proteinExistence type="predicted"/>
<dbReference type="Proteomes" id="UP000735302">
    <property type="component" value="Unassembled WGS sequence"/>
</dbReference>
<protein>
    <submittedName>
        <fullName evidence="2">Trithorax group protein osa-like</fullName>
    </submittedName>
</protein>
<feature type="compositionally biased region" description="Basic and acidic residues" evidence="1">
    <location>
        <begin position="139"/>
        <end position="148"/>
    </location>
</feature>
<feature type="compositionally biased region" description="Low complexity" evidence="1">
    <location>
        <begin position="394"/>
        <end position="403"/>
    </location>
</feature>
<gene>
    <name evidence="2" type="ORF">PoB_007540400</name>
</gene>
<reference evidence="2 3" key="1">
    <citation type="journal article" date="2021" name="Elife">
        <title>Chloroplast acquisition without the gene transfer in kleptoplastic sea slugs, Plakobranchus ocellatus.</title>
        <authorList>
            <person name="Maeda T."/>
            <person name="Takahashi S."/>
            <person name="Yoshida T."/>
            <person name="Shimamura S."/>
            <person name="Takaki Y."/>
            <person name="Nagai Y."/>
            <person name="Toyoda A."/>
            <person name="Suzuki Y."/>
            <person name="Arimoto A."/>
            <person name="Ishii H."/>
            <person name="Satoh N."/>
            <person name="Nishiyama T."/>
            <person name="Hasebe M."/>
            <person name="Maruyama T."/>
            <person name="Minagawa J."/>
            <person name="Obokata J."/>
            <person name="Shigenobu S."/>
        </authorList>
    </citation>
    <scope>NUCLEOTIDE SEQUENCE [LARGE SCALE GENOMIC DNA]</scope>
</reference>
<feature type="compositionally biased region" description="Basic and acidic residues" evidence="1">
    <location>
        <begin position="104"/>
        <end position="113"/>
    </location>
</feature>
<feature type="compositionally biased region" description="Polar residues" evidence="1">
    <location>
        <begin position="125"/>
        <end position="138"/>
    </location>
</feature>
<feature type="region of interest" description="Disordered" evidence="1">
    <location>
        <begin position="92"/>
        <end position="434"/>
    </location>
</feature>
<feature type="compositionally biased region" description="Low complexity" evidence="1">
    <location>
        <begin position="209"/>
        <end position="223"/>
    </location>
</feature>